<feature type="compositionally biased region" description="Polar residues" evidence="1">
    <location>
        <begin position="35"/>
        <end position="54"/>
    </location>
</feature>
<dbReference type="Proteomes" id="UP001152320">
    <property type="component" value="Chromosome 15"/>
</dbReference>
<feature type="region of interest" description="Disordered" evidence="1">
    <location>
        <begin position="1"/>
        <end position="79"/>
    </location>
</feature>
<evidence type="ECO:0000313" key="2">
    <source>
        <dbReference type="EMBL" id="KAJ8028573.1"/>
    </source>
</evidence>
<feature type="compositionally biased region" description="Pro residues" evidence="1">
    <location>
        <begin position="22"/>
        <end position="32"/>
    </location>
</feature>
<gene>
    <name evidence="2" type="ORF">HOLleu_30855</name>
</gene>
<feature type="compositionally biased region" description="Basic and acidic residues" evidence="1">
    <location>
        <begin position="1"/>
        <end position="12"/>
    </location>
</feature>
<feature type="compositionally biased region" description="Basic and acidic residues" evidence="1">
    <location>
        <begin position="64"/>
        <end position="73"/>
    </location>
</feature>
<dbReference type="AlphaFoldDB" id="A0A9Q1H058"/>
<sequence>MDHEANPSKESEDFPITDAAPDPKPLTDPPQPADTQPSNNELSKTTTASNTSTRPQEENVEMTETLKRGRESSSDEYTWDEIKWQVVQRYHSKKKLAPNLDTPRVSKSIQSQCKDS</sequence>
<reference evidence="2" key="1">
    <citation type="submission" date="2021-10" db="EMBL/GenBank/DDBJ databases">
        <title>Tropical sea cucumber genome reveals ecological adaptation and Cuvierian tubules defense mechanism.</title>
        <authorList>
            <person name="Chen T."/>
        </authorList>
    </citation>
    <scope>NUCLEOTIDE SEQUENCE</scope>
    <source>
        <strain evidence="2">Nanhai2018</strain>
        <tissue evidence="2">Muscle</tissue>
    </source>
</reference>
<proteinExistence type="predicted"/>
<evidence type="ECO:0000256" key="1">
    <source>
        <dbReference type="SAM" id="MobiDB-lite"/>
    </source>
</evidence>
<feature type="compositionally biased region" description="Polar residues" evidence="1">
    <location>
        <begin position="105"/>
        <end position="116"/>
    </location>
</feature>
<evidence type="ECO:0000313" key="3">
    <source>
        <dbReference type="Proteomes" id="UP001152320"/>
    </source>
</evidence>
<protein>
    <submittedName>
        <fullName evidence="2">Uncharacterized protein</fullName>
    </submittedName>
</protein>
<organism evidence="2 3">
    <name type="scientific">Holothuria leucospilota</name>
    <name type="common">Black long sea cucumber</name>
    <name type="synonym">Mertensiothuria leucospilota</name>
    <dbReference type="NCBI Taxonomy" id="206669"/>
    <lineage>
        <taxon>Eukaryota</taxon>
        <taxon>Metazoa</taxon>
        <taxon>Echinodermata</taxon>
        <taxon>Eleutherozoa</taxon>
        <taxon>Echinozoa</taxon>
        <taxon>Holothuroidea</taxon>
        <taxon>Aspidochirotacea</taxon>
        <taxon>Aspidochirotida</taxon>
        <taxon>Holothuriidae</taxon>
        <taxon>Holothuria</taxon>
    </lineage>
</organism>
<comment type="caution">
    <text evidence="2">The sequence shown here is derived from an EMBL/GenBank/DDBJ whole genome shotgun (WGS) entry which is preliminary data.</text>
</comment>
<name>A0A9Q1H058_HOLLE</name>
<feature type="region of interest" description="Disordered" evidence="1">
    <location>
        <begin position="96"/>
        <end position="116"/>
    </location>
</feature>
<keyword evidence="3" id="KW-1185">Reference proteome</keyword>
<accession>A0A9Q1H058</accession>
<dbReference type="EMBL" id="JAIZAY010000015">
    <property type="protein sequence ID" value="KAJ8028573.1"/>
    <property type="molecule type" value="Genomic_DNA"/>
</dbReference>